<evidence type="ECO:0000313" key="6">
    <source>
        <dbReference type="EMBL" id="QCF26734.1"/>
    </source>
</evidence>
<dbReference type="Proteomes" id="UP000298049">
    <property type="component" value="Chromosome"/>
</dbReference>
<dbReference type="Pfam" id="PF04577">
    <property type="entry name" value="Glyco_transf_61"/>
    <property type="match status" value="1"/>
</dbReference>
<dbReference type="PANTHER" id="PTHR20961">
    <property type="entry name" value="GLYCOSYLTRANSFERASE"/>
    <property type="match status" value="1"/>
</dbReference>
<evidence type="ECO:0000259" key="5">
    <source>
        <dbReference type="Pfam" id="PF04577"/>
    </source>
</evidence>
<evidence type="ECO:0000256" key="3">
    <source>
        <dbReference type="ARBA" id="ARBA00023180"/>
    </source>
</evidence>
<feature type="domain" description="Glycosyltransferase 61 catalytic" evidence="5">
    <location>
        <begin position="201"/>
        <end position="363"/>
    </location>
</feature>
<evidence type="ECO:0000256" key="1">
    <source>
        <dbReference type="ARBA" id="ARBA00022676"/>
    </source>
</evidence>
<dbReference type="EMBL" id="CP031093">
    <property type="protein sequence ID" value="QCF26734.1"/>
    <property type="molecule type" value="Genomic_DNA"/>
</dbReference>
<keyword evidence="3" id="KW-0325">Glycoprotein</keyword>
<evidence type="ECO:0000313" key="7">
    <source>
        <dbReference type="Proteomes" id="UP000298049"/>
    </source>
</evidence>
<organism evidence="6 7">
    <name type="scientific">Hydrocarboniclastica marina</name>
    <dbReference type="NCBI Taxonomy" id="2259620"/>
    <lineage>
        <taxon>Bacteria</taxon>
        <taxon>Pseudomonadati</taxon>
        <taxon>Pseudomonadota</taxon>
        <taxon>Gammaproteobacteria</taxon>
        <taxon>Alteromonadales</taxon>
        <taxon>Alteromonadaceae</taxon>
        <taxon>Hydrocarboniclastica</taxon>
    </lineage>
</organism>
<keyword evidence="2 6" id="KW-0808">Transferase</keyword>
<dbReference type="GO" id="GO:0016757">
    <property type="term" value="F:glycosyltransferase activity"/>
    <property type="evidence" value="ECO:0007669"/>
    <property type="project" value="UniProtKB-KW"/>
</dbReference>
<dbReference type="AlphaFoldDB" id="A0A4P7XJK4"/>
<gene>
    <name evidence="6" type="ORF">soil367_12780</name>
</gene>
<keyword evidence="7" id="KW-1185">Reference proteome</keyword>
<evidence type="ECO:0000256" key="2">
    <source>
        <dbReference type="ARBA" id="ARBA00022679"/>
    </source>
</evidence>
<accession>A0A4P7XJK4</accession>
<sequence length="424" mass="48153">MGKMVAHSQQSVAAAKRNQLRSAAGRSWDATTGKIRSALGRVASAAVAREVNPAWFGYRRILHETVPDYFKRRGENAQAGSFTTVHRENVARHPLPRNFSSRDELPDDQGWWGYSFWDVPQRRSSETFIATLPDCLITWYRDPSKADDFYPAILNQDRRALMMREVRFRPLHAETLRSAPRPVRLKRATWFIERVYHNHSHWLTAHLPKLLLLRERGMLGQVLLPPDRSPAIDGSLRMLGLAPEDFQTYDSSRPLAVDELTIVGTDRFRPELLRLIPEAYGVNEAAQPHRKVFISRLKAARRRLVNENEVWPLLEPLGFERVFMEELSFEAQVQLMRETAVLVAPHGAGLTNMVFCPEGARIVEIADLGFPNPNFYAVASAMGHNYWLVQAESEGDVHPLEKDLRVDPAAVAEILPQLTGSQKA</sequence>
<dbReference type="KEGG" id="hmi:soil367_12780"/>
<keyword evidence="1" id="KW-0328">Glycosyltransferase</keyword>
<protein>
    <submittedName>
        <fullName evidence="6">Glycosyltransferase family 61 protein</fullName>
    </submittedName>
</protein>
<reference evidence="6 7" key="1">
    <citation type="submission" date="2018-07" db="EMBL/GenBank/DDBJ databases">
        <title>Marsedoiliclastica nanhaica gen. nov. sp. nov., a novel marine hydrocarbonoclastic bacterium isolated from an in-situ enriched hydrocarbon-degrading consortium in deep-sea sediment.</title>
        <authorList>
            <person name="Dong C."/>
            <person name="Ma T."/>
            <person name="Liu R."/>
            <person name="Shao Z."/>
        </authorList>
    </citation>
    <scope>NUCLEOTIDE SEQUENCE [LARGE SCALE GENOMIC DNA]</scope>
    <source>
        <strain evidence="7">soil36-7</strain>
    </source>
</reference>
<proteinExistence type="predicted"/>
<evidence type="ECO:0000256" key="4">
    <source>
        <dbReference type="SAM" id="MobiDB-lite"/>
    </source>
</evidence>
<dbReference type="InterPro" id="IPR007657">
    <property type="entry name" value="Glycosyltransferase_61"/>
</dbReference>
<dbReference type="OrthoDB" id="288504at2"/>
<dbReference type="InterPro" id="IPR049625">
    <property type="entry name" value="Glyco_transf_61_cat"/>
</dbReference>
<feature type="region of interest" description="Disordered" evidence="4">
    <location>
        <begin position="1"/>
        <end position="27"/>
    </location>
</feature>
<name>A0A4P7XJK4_9ALTE</name>